<accession>A0A1X1RGF0</accession>
<comment type="cofactor">
    <cofactor evidence="17">
        <name>Mg(2+)</name>
        <dbReference type="ChEBI" id="CHEBI:18420"/>
    </cofactor>
    <text evidence="17">Contains a di-nuclear catalytic Mg(2+) center.</text>
</comment>
<evidence type="ECO:0000256" key="11">
    <source>
        <dbReference type="ARBA" id="ARBA00022989"/>
    </source>
</evidence>
<dbReference type="NCBIfam" id="NF045883">
    <property type="entry name" value="PIPSynth"/>
    <property type="match status" value="1"/>
</dbReference>
<dbReference type="AlphaFoldDB" id="A0A1X1RGF0"/>
<feature type="binding site" evidence="17">
    <location>
        <position position="89"/>
    </location>
    <ligand>
        <name>Mg(2+)</name>
        <dbReference type="ChEBI" id="CHEBI:18420"/>
        <label>2</label>
    </ligand>
</feature>
<name>A0A1X1RGF0_MYCFA</name>
<proteinExistence type="inferred from homology"/>
<dbReference type="OrthoDB" id="116551at2"/>
<evidence type="ECO:0000256" key="17">
    <source>
        <dbReference type="HAMAP-Rule" id="MF_02241"/>
    </source>
</evidence>
<dbReference type="RefSeq" id="WP_085094192.1">
    <property type="nucleotide sequence ID" value="NZ_AP022603.1"/>
</dbReference>
<feature type="binding site" evidence="17">
    <location>
        <position position="68"/>
    </location>
    <ligand>
        <name>Mg(2+)</name>
        <dbReference type="ChEBI" id="CHEBI:18420"/>
        <label>1</label>
    </ligand>
</feature>
<dbReference type="GO" id="GO:0016780">
    <property type="term" value="F:phosphotransferase activity, for other substituted phosphate groups"/>
    <property type="evidence" value="ECO:0007669"/>
    <property type="project" value="UniProtKB-UniRule"/>
</dbReference>
<reference evidence="19 20" key="1">
    <citation type="submission" date="2016-01" db="EMBL/GenBank/DDBJ databases">
        <title>The new phylogeny of the genus Mycobacterium.</title>
        <authorList>
            <person name="Tarcisio F."/>
            <person name="Conor M."/>
            <person name="Antonella G."/>
            <person name="Elisabetta G."/>
            <person name="Giulia F.S."/>
            <person name="Sara T."/>
            <person name="Anna F."/>
            <person name="Clotilde B."/>
            <person name="Roberto B."/>
            <person name="Veronica D.S."/>
            <person name="Fabio R."/>
            <person name="Monica P."/>
            <person name="Olivier J."/>
            <person name="Enrico T."/>
            <person name="Nicola S."/>
        </authorList>
    </citation>
    <scope>NUCLEOTIDE SEQUENCE [LARGE SCALE GENOMIC DNA]</scope>
    <source>
        <strain evidence="19 20">DSM 44179</strain>
    </source>
</reference>
<keyword evidence="7 17" id="KW-0808">Transferase</keyword>
<keyword evidence="17" id="KW-0444">Lipid biosynthesis</keyword>
<feature type="binding site" evidence="17">
    <location>
        <position position="72"/>
    </location>
    <ligand>
        <name>a CDP-1,2-diacyl-sn-glycerol</name>
        <dbReference type="ChEBI" id="CHEBI:58332"/>
    </ligand>
</feature>
<dbReference type="GO" id="GO:0008654">
    <property type="term" value="P:phospholipid biosynthetic process"/>
    <property type="evidence" value="ECO:0007669"/>
    <property type="project" value="UniProtKB-UniRule"/>
</dbReference>
<comment type="pathway">
    <text evidence="2 17">Phospholipid metabolism; phosphatidylinositol phosphate biosynthesis.</text>
</comment>
<feature type="transmembrane region" description="Helical" evidence="17">
    <location>
        <begin position="173"/>
        <end position="193"/>
    </location>
</feature>
<evidence type="ECO:0000313" key="19">
    <source>
        <dbReference type="EMBL" id="ORV05443.1"/>
    </source>
</evidence>
<evidence type="ECO:0000256" key="4">
    <source>
        <dbReference type="ARBA" id="ARBA00010441"/>
    </source>
</evidence>
<evidence type="ECO:0000313" key="20">
    <source>
        <dbReference type="Proteomes" id="UP000193484"/>
    </source>
</evidence>
<dbReference type="InterPro" id="IPR048254">
    <property type="entry name" value="CDP_ALCOHOL_P_TRANSF_CS"/>
</dbReference>
<evidence type="ECO:0000256" key="12">
    <source>
        <dbReference type="ARBA" id="ARBA00023136"/>
    </source>
</evidence>
<sequence length="228" mass="24136">MSDMYVFTRAAYSKVSRPVARGALKLGFTPDAITVLGTTGLVASALVLFPMGELFIGALVVTFFVLADMLDGAMARERGYGSRFGIVLDASCDRISDGAVFTGLAWWAMFVLDSRQLLVATLICLVSSQVISYVKARAEASGLRGDGGWIERPERLIIVLAAAFFSDLPGHPAPMVLIVAMWVLAGLSVITVAQRIWSVRGSEGALDPMPVASAANPDGPVQDGPGTR</sequence>
<dbReference type="EMBL" id="LQOJ01000024">
    <property type="protein sequence ID" value="ORV05443.1"/>
    <property type="molecule type" value="Genomic_DNA"/>
</dbReference>
<dbReference type="Proteomes" id="UP000193484">
    <property type="component" value="Unassembled WGS sequence"/>
</dbReference>
<evidence type="ECO:0000256" key="15">
    <source>
        <dbReference type="ARBA" id="ARBA00033137"/>
    </source>
</evidence>
<comment type="subunit">
    <text evidence="5 17">Homodimer.</text>
</comment>
<evidence type="ECO:0000256" key="9">
    <source>
        <dbReference type="ARBA" id="ARBA00022723"/>
    </source>
</evidence>
<dbReference type="Pfam" id="PF01066">
    <property type="entry name" value="CDP-OH_P_transf"/>
    <property type="match status" value="1"/>
</dbReference>
<evidence type="ECO:0000256" key="1">
    <source>
        <dbReference type="ARBA" id="ARBA00004651"/>
    </source>
</evidence>
<gene>
    <name evidence="19" type="ORF">AWC04_06100</name>
</gene>
<keyword evidence="9 17" id="KW-0479">Metal-binding</keyword>
<keyword evidence="8 17" id="KW-0812">Transmembrane</keyword>
<dbReference type="Gene3D" id="1.20.120.1760">
    <property type="match status" value="1"/>
</dbReference>
<dbReference type="InterPro" id="IPR044268">
    <property type="entry name" value="PIP_synthase_PgsA1"/>
</dbReference>
<feature type="binding site" evidence="17">
    <location>
        <position position="76"/>
    </location>
    <ligand>
        <name>a CDP-1,2-diacyl-sn-glycerol</name>
        <dbReference type="ChEBI" id="CHEBI:58332"/>
    </ligand>
</feature>
<keyword evidence="20" id="KW-1185">Reference proteome</keyword>
<evidence type="ECO:0000256" key="8">
    <source>
        <dbReference type="ARBA" id="ARBA00022692"/>
    </source>
</evidence>
<comment type="caution">
    <text evidence="19">The sequence shown here is derived from an EMBL/GenBank/DDBJ whole genome shotgun (WGS) entry which is preliminary data.</text>
</comment>
<keyword evidence="12 17" id="KW-0472">Membrane</keyword>
<evidence type="ECO:0000256" key="2">
    <source>
        <dbReference type="ARBA" id="ARBA00004805"/>
    </source>
</evidence>
<keyword evidence="17" id="KW-1208">Phospholipid metabolism</keyword>
<comment type="pathway">
    <text evidence="3">Lipid metabolism.</text>
</comment>
<comment type="similarity">
    <text evidence="4 17 18">Belongs to the CDP-alcohol phosphatidyltransferase class-I family.</text>
</comment>
<feature type="binding site" evidence="17">
    <location>
        <position position="93"/>
    </location>
    <ligand>
        <name>Mg(2+)</name>
        <dbReference type="ChEBI" id="CHEBI:18420"/>
        <label>2</label>
    </ligand>
</feature>
<evidence type="ECO:0000256" key="6">
    <source>
        <dbReference type="ARBA" id="ARBA00022475"/>
    </source>
</evidence>
<evidence type="ECO:0000256" key="3">
    <source>
        <dbReference type="ARBA" id="ARBA00005189"/>
    </source>
</evidence>
<comment type="subcellular location">
    <subcellularLocation>
        <location evidence="1 17">Cell membrane</location>
        <topology evidence="1 17">Multi-pass membrane protein</topology>
    </subcellularLocation>
</comment>
<dbReference type="EC" id="2.7.8.-" evidence="17"/>
<dbReference type="HAMAP" id="MF_02241">
    <property type="entry name" value="PIP_synthase"/>
    <property type="match status" value="1"/>
</dbReference>
<organism evidence="19 20">
    <name type="scientific">Mycolicibacterium fallax</name>
    <name type="common">Mycobacterium fallax</name>
    <dbReference type="NCBI Taxonomy" id="1793"/>
    <lineage>
        <taxon>Bacteria</taxon>
        <taxon>Bacillati</taxon>
        <taxon>Actinomycetota</taxon>
        <taxon>Actinomycetes</taxon>
        <taxon>Mycobacteriales</taxon>
        <taxon>Mycobacteriaceae</taxon>
        <taxon>Mycolicibacterium</taxon>
    </lineage>
</organism>
<feature type="binding site" evidence="17">
    <location>
        <position position="71"/>
    </location>
    <ligand>
        <name>Mg(2+)</name>
        <dbReference type="ChEBI" id="CHEBI:18420"/>
        <label>1</label>
    </ligand>
</feature>
<dbReference type="InterPro" id="IPR000462">
    <property type="entry name" value="CDP-OH_P_trans"/>
</dbReference>
<dbReference type="UniPathway" id="UPA00220"/>
<keyword evidence="17" id="KW-0594">Phospholipid biosynthesis</keyword>
<evidence type="ECO:0000256" key="10">
    <source>
        <dbReference type="ARBA" id="ARBA00022842"/>
    </source>
</evidence>
<dbReference type="GO" id="GO:0000287">
    <property type="term" value="F:magnesium ion binding"/>
    <property type="evidence" value="ECO:0007669"/>
    <property type="project" value="UniProtKB-UniRule"/>
</dbReference>
<keyword evidence="11 17" id="KW-1133">Transmembrane helix</keyword>
<dbReference type="STRING" id="1793.AWC04_06100"/>
<comment type="catalytic activity">
    <reaction evidence="13 17">
        <text>1,2-di-(9Z-octadecenoyl)-sn-glycero-3-cytidine-5'-diphosphate + 1D-myo-inositol 3-phosphate = 1,2-di-(9Z-octadecenoyl)-sn-glycero-3-phospho-(1D-myo-inositol-3-phosphate) + CMP + H(+)</text>
        <dbReference type="Rhea" id="RHEA:61216"/>
        <dbReference type="ChEBI" id="CHEBI:15378"/>
        <dbReference type="ChEBI" id="CHEBI:58401"/>
        <dbReference type="ChEBI" id="CHEBI:60377"/>
        <dbReference type="ChEBI" id="CHEBI:85356"/>
        <dbReference type="ChEBI" id="CHEBI:144472"/>
    </reaction>
</comment>
<comment type="function">
    <text evidence="17">Catalyzes the conjugation of the 1'-hydroxyl group of D-myo-inositol-3-phosphate (also named L-myo-inositol-1-phosphate) with a lipid tail of cytidine diphosphate diacylglycerol (CDP-DAG), forming phosphatidylinositol phosphate (PIP) and CMP. PIP is a precursor of phosphatidylinositol (PI) which is an essential lipid required for cell wall formation.</text>
</comment>
<evidence type="ECO:0000256" key="13">
    <source>
        <dbReference type="ARBA" id="ARBA00023935"/>
    </source>
</evidence>
<evidence type="ECO:0000256" key="14">
    <source>
        <dbReference type="ARBA" id="ARBA00024082"/>
    </source>
</evidence>
<dbReference type="GO" id="GO:0005886">
    <property type="term" value="C:plasma membrane"/>
    <property type="evidence" value="ECO:0007669"/>
    <property type="project" value="UniProtKB-SubCell"/>
</dbReference>
<evidence type="ECO:0000256" key="16">
    <source>
        <dbReference type="ARBA" id="ARBA00048865"/>
    </source>
</evidence>
<comment type="caution">
    <text evidence="17">Lacks conserved residue(s) required for the propagation of feature annotation.</text>
</comment>
<keyword evidence="10 17" id="KW-0460">Magnesium</keyword>
<feature type="binding site" evidence="17">
    <location>
        <begin position="31"/>
        <end position="34"/>
    </location>
    <ligand>
        <name>a CDP-1,2-diacyl-sn-glycerol</name>
        <dbReference type="ChEBI" id="CHEBI:58332"/>
    </ligand>
</feature>
<evidence type="ECO:0000256" key="18">
    <source>
        <dbReference type="RuleBase" id="RU003750"/>
    </source>
</evidence>
<feature type="binding site" evidence="17">
    <location>
        <position position="89"/>
    </location>
    <ligand>
        <name>Mg(2+)</name>
        <dbReference type="ChEBI" id="CHEBI:18420"/>
        <label>1</label>
    </ligand>
</feature>
<feature type="binding site" evidence="17">
    <location>
        <position position="82"/>
    </location>
    <ligand>
        <name>a CDP-1,2-diacyl-sn-glycerol</name>
        <dbReference type="ChEBI" id="CHEBI:58332"/>
    </ligand>
</feature>
<protein>
    <recommendedName>
        <fullName evidence="14 17">Phosphatidylinositol phosphate synthase</fullName>
        <shortName evidence="17">PIP synthase</shortName>
        <ecNumber evidence="17">2.7.8.-</ecNumber>
    </recommendedName>
    <alternativeName>
        <fullName evidence="15 17">CDP-diacylglycerol--D-myo-inositol-3-phosphate 3-phosphatidyltransferase</fullName>
    </alternativeName>
</protein>
<keyword evidence="17" id="KW-0443">Lipid metabolism</keyword>
<evidence type="ECO:0000256" key="7">
    <source>
        <dbReference type="ARBA" id="ARBA00022679"/>
    </source>
</evidence>
<dbReference type="InterPro" id="IPR043130">
    <property type="entry name" value="CDP-OH_PTrfase_TM_dom"/>
</dbReference>
<dbReference type="PROSITE" id="PS00379">
    <property type="entry name" value="CDP_ALCOHOL_P_TRANSF"/>
    <property type="match status" value="1"/>
</dbReference>
<evidence type="ECO:0000256" key="5">
    <source>
        <dbReference type="ARBA" id="ARBA00011738"/>
    </source>
</evidence>
<feature type="active site" description="Proton acceptor" evidence="17">
    <location>
        <position position="93"/>
    </location>
</feature>
<feature type="binding site" evidence="17">
    <location>
        <position position="68"/>
    </location>
    <ligand>
        <name>Mg(2+)</name>
        <dbReference type="ChEBI" id="CHEBI:18420"/>
        <label>2</label>
    </ligand>
</feature>
<feature type="transmembrane region" description="Helical" evidence="17">
    <location>
        <begin position="54"/>
        <end position="74"/>
    </location>
</feature>
<comment type="catalytic activity">
    <reaction evidence="16 17">
        <text>a CDP-1,2-diacyl-sn-glycerol + 1D-myo-inositol 3-phosphate = a 1,2-diacyl-sn-glycero-3-phospho-(1D-myo-inositol-3-phosphate) + CMP + H(+)</text>
        <dbReference type="Rhea" id="RHEA:60504"/>
        <dbReference type="ChEBI" id="CHEBI:15378"/>
        <dbReference type="ChEBI" id="CHEBI:58088"/>
        <dbReference type="ChEBI" id="CHEBI:58332"/>
        <dbReference type="ChEBI" id="CHEBI:58401"/>
        <dbReference type="ChEBI" id="CHEBI:60377"/>
    </reaction>
</comment>
<keyword evidence="6 17" id="KW-1003">Cell membrane</keyword>